<organism evidence="6 7">
    <name type="scientific">Prochlorococcus marinus str. MIT 9116</name>
    <dbReference type="NCBI Taxonomy" id="167544"/>
    <lineage>
        <taxon>Bacteria</taxon>
        <taxon>Bacillati</taxon>
        <taxon>Cyanobacteriota</taxon>
        <taxon>Cyanophyceae</taxon>
        <taxon>Synechococcales</taxon>
        <taxon>Prochlorococcaceae</taxon>
        <taxon>Prochlorococcus</taxon>
    </lineage>
</organism>
<comment type="similarity">
    <text evidence="1">Belongs to the carotenoid oxygenase family.</text>
</comment>
<proteinExistence type="inferred from homology"/>
<evidence type="ECO:0000313" key="7">
    <source>
        <dbReference type="Proteomes" id="UP000030491"/>
    </source>
</evidence>
<dbReference type="GO" id="GO:0046872">
    <property type="term" value="F:metal ion binding"/>
    <property type="evidence" value="ECO:0007669"/>
    <property type="project" value="UniProtKB-KW"/>
</dbReference>
<accession>A0A0A1ZNQ4</accession>
<protein>
    <submittedName>
        <fullName evidence="6">Retinal pigment epithelial membrane protein</fullName>
    </submittedName>
</protein>
<keyword evidence="4 5" id="KW-0408">Iron</keyword>
<feature type="binding site" evidence="5">
    <location>
        <position position="196"/>
    </location>
    <ligand>
        <name>Fe cation</name>
        <dbReference type="ChEBI" id="CHEBI:24875"/>
        <note>catalytic</note>
    </ligand>
</feature>
<keyword evidence="3" id="KW-0560">Oxidoreductase</keyword>
<comment type="caution">
    <text evidence="6">The sequence shown here is derived from an EMBL/GenBank/DDBJ whole genome shotgun (WGS) entry which is preliminary data.</text>
</comment>
<dbReference type="Proteomes" id="UP000030491">
    <property type="component" value="Unassembled WGS sequence"/>
</dbReference>
<dbReference type="Pfam" id="PF03055">
    <property type="entry name" value="RPE65"/>
    <property type="match status" value="1"/>
</dbReference>
<evidence type="ECO:0000256" key="2">
    <source>
        <dbReference type="ARBA" id="ARBA00022723"/>
    </source>
</evidence>
<gene>
    <name evidence="6" type="ORF">EU93_1744</name>
</gene>
<feature type="binding site" evidence="5">
    <location>
        <position position="502"/>
    </location>
    <ligand>
        <name>Fe cation</name>
        <dbReference type="ChEBI" id="CHEBI:24875"/>
        <note>catalytic</note>
    </ligand>
</feature>
<dbReference type="PANTHER" id="PTHR10543">
    <property type="entry name" value="BETA-CAROTENE DIOXYGENASE"/>
    <property type="match status" value="1"/>
</dbReference>
<evidence type="ECO:0000256" key="3">
    <source>
        <dbReference type="ARBA" id="ARBA00023002"/>
    </source>
</evidence>
<comment type="cofactor">
    <cofactor evidence="5">
        <name>Fe(2+)</name>
        <dbReference type="ChEBI" id="CHEBI:29033"/>
    </cofactor>
    <text evidence="5">Binds 1 Fe(2+) ion per subunit.</text>
</comment>
<evidence type="ECO:0000313" key="6">
    <source>
        <dbReference type="EMBL" id="KGF89884.1"/>
    </source>
</evidence>
<dbReference type="InterPro" id="IPR011048">
    <property type="entry name" value="Haem_d1_sf"/>
</dbReference>
<feature type="binding site" evidence="5">
    <location>
        <position position="253"/>
    </location>
    <ligand>
        <name>Fe cation</name>
        <dbReference type="ChEBI" id="CHEBI:24875"/>
        <note>catalytic</note>
    </ligand>
</feature>
<evidence type="ECO:0000256" key="5">
    <source>
        <dbReference type="PIRSR" id="PIRSR604294-1"/>
    </source>
</evidence>
<keyword evidence="2 5" id="KW-0479">Metal-binding</keyword>
<reference evidence="7" key="1">
    <citation type="journal article" date="2014" name="Sci. Data">
        <title>Genomes of diverse isolates of the marine cyanobacterium Prochlorococcus.</title>
        <authorList>
            <person name="Biller S."/>
            <person name="Berube P."/>
            <person name="Thompson J."/>
            <person name="Kelly L."/>
            <person name="Roggensack S."/>
            <person name="Awad L."/>
            <person name="Roache-Johnson K."/>
            <person name="Ding H."/>
            <person name="Giovannoni S.J."/>
            <person name="Moore L.R."/>
            <person name="Chisholm S.W."/>
        </authorList>
    </citation>
    <scope>NUCLEOTIDE SEQUENCE [LARGE SCALE GENOMIC DNA]</scope>
</reference>
<evidence type="ECO:0000256" key="4">
    <source>
        <dbReference type="ARBA" id="ARBA00023004"/>
    </source>
</evidence>
<dbReference type="PANTHER" id="PTHR10543:SF89">
    <property type="entry name" value="CAROTENOID 9,10(9',10')-CLEAVAGE DIOXYGENASE 1"/>
    <property type="match status" value="1"/>
</dbReference>
<dbReference type="EMBL" id="JNAJ01000018">
    <property type="protein sequence ID" value="KGF89884.1"/>
    <property type="molecule type" value="Genomic_DNA"/>
</dbReference>
<sequence length="507" mass="56522">MIFGENDYSNHLIVTNLQDKKINKIQSFNKEDWSSAYKNVEKELTKVPLTISKGENIKDLNGTLLRNGPGILERGGQWVHHPFDGDGMITSIKFENGQPFLTNRFVKTKGYLEEEKINKFIYRGVFGTQKNGGILKNALDLKFKNIANTHVVKLGNEVLALWEAAGPHALDPESLDTIGLTTLKGVLKPNEAFSAHPKIDLNSNASSELLVTFGVQTGPKSTIRLMEFNNAGENAGELLIDRKDTFNGFAFLHDFAITPNWAIFLQNAIDFNPLPFLMGQKGAAQCLKSNPNKKAKFFIIPRESGLFKGQPPLVIDAPEGFVFHHVNAYEKDSEIILDSIFYDDFPSVGPDENFRDIDFNKYPEGKLKRSTIDLKKKTSALETISKQCCEFAVVNPRNLGLTATFSWMASTSQKLGNGPLQAIKKINLISKEEIYWSAGPSGFVSEPIMIPSEISSKEDEGFLFILLWNGERRGSDLVILDAKDLKELAVYELPISIPHGLHGSWVN</sequence>
<dbReference type="GO" id="GO:0016121">
    <property type="term" value="P:carotene catabolic process"/>
    <property type="evidence" value="ECO:0007669"/>
    <property type="project" value="TreeGrafter"/>
</dbReference>
<evidence type="ECO:0000256" key="1">
    <source>
        <dbReference type="ARBA" id="ARBA00006787"/>
    </source>
</evidence>
<name>A0A0A1ZNQ4_PROMR</name>
<dbReference type="GO" id="GO:0010436">
    <property type="term" value="F:carotenoid dioxygenase activity"/>
    <property type="evidence" value="ECO:0007669"/>
    <property type="project" value="TreeGrafter"/>
</dbReference>
<dbReference type="AlphaFoldDB" id="A0A0A1ZNQ4"/>
<feature type="binding site" evidence="5">
    <location>
        <position position="324"/>
    </location>
    <ligand>
        <name>Fe cation</name>
        <dbReference type="ChEBI" id="CHEBI:24875"/>
        <note>catalytic</note>
    </ligand>
</feature>
<dbReference type="InterPro" id="IPR004294">
    <property type="entry name" value="Carotenoid_Oase"/>
</dbReference>
<dbReference type="SUPFAM" id="SSF51004">
    <property type="entry name" value="C-terminal (heme d1) domain of cytochrome cd1-nitrite reductase"/>
    <property type="match status" value="1"/>
</dbReference>